<reference evidence="1 2" key="1">
    <citation type="submission" date="2016-10" db="EMBL/GenBank/DDBJ databases">
        <title>Paenibacillus species isolates.</title>
        <authorList>
            <person name="Beno S.M."/>
        </authorList>
    </citation>
    <scope>NUCLEOTIDE SEQUENCE [LARGE SCALE GENOMIC DNA]</scope>
    <source>
        <strain evidence="1 2">FSL H7-0744</strain>
    </source>
</reference>
<organism evidence="1 2">
    <name type="scientific">Paenibacillus borealis</name>
    <dbReference type="NCBI Taxonomy" id="160799"/>
    <lineage>
        <taxon>Bacteria</taxon>
        <taxon>Bacillati</taxon>
        <taxon>Bacillota</taxon>
        <taxon>Bacilli</taxon>
        <taxon>Bacillales</taxon>
        <taxon>Paenibacillaceae</taxon>
        <taxon>Paenibacillus</taxon>
    </lineage>
</organism>
<protein>
    <recommendedName>
        <fullName evidence="3">Squalene cyclase C-terminal domain-containing protein</fullName>
    </recommendedName>
</protein>
<name>A0ABX3H6C6_PAEBO</name>
<sequence length="310" mass="34994">MSLPLMDYHRIRSWFYRNARPLDLARWRFHFEEGPLSAVLEALSAYQNEDGGFGHALEADSWNPNSTPIQTATAVEKLLEVHFDDPTHPIVQGMLRYLDSGAEMDEGIWRNVVDSNNDYPHAPWWHTDSNSTARSMYNPTAILAGAILKFADRDSRLYEQGMQTAKDLAGRFLEHPDIEMHPLKCVLTMLECISAAKVEEHFAYPQLIVAARAQIAVLLARGAVDWNGYSCRPSAFIKTPDSLGAADHAALVQQELDYILGIRNPEGVWNLTWSWAAYENEFAVAENWWKASIAIENLLLLQAFKGLGYS</sequence>
<accession>A0ABX3H6C6</accession>
<dbReference type="SUPFAM" id="SSF48239">
    <property type="entry name" value="Terpenoid cyclases/Protein prenyltransferases"/>
    <property type="match status" value="1"/>
</dbReference>
<dbReference type="RefSeq" id="WP_076112347.1">
    <property type="nucleotide sequence ID" value="NZ_MPTB01000025.1"/>
</dbReference>
<dbReference type="InterPro" id="IPR008930">
    <property type="entry name" value="Terpenoid_cyclase/PrenylTrfase"/>
</dbReference>
<dbReference type="Proteomes" id="UP000187412">
    <property type="component" value="Unassembled WGS sequence"/>
</dbReference>
<evidence type="ECO:0008006" key="3">
    <source>
        <dbReference type="Google" id="ProtNLM"/>
    </source>
</evidence>
<evidence type="ECO:0000313" key="1">
    <source>
        <dbReference type="EMBL" id="OMD45542.1"/>
    </source>
</evidence>
<dbReference type="Gene3D" id="1.50.10.20">
    <property type="match status" value="1"/>
</dbReference>
<evidence type="ECO:0000313" key="2">
    <source>
        <dbReference type="Proteomes" id="UP000187412"/>
    </source>
</evidence>
<keyword evidence="2" id="KW-1185">Reference proteome</keyword>
<proteinExistence type="predicted"/>
<dbReference type="EMBL" id="MPTB01000025">
    <property type="protein sequence ID" value="OMD45542.1"/>
    <property type="molecule type" value="Genomic_DNA"/>
</dbReference>
<comment type="caution">
    <text evidence="1">The sequence shown here is derived from an EMBL/GenBank/DDBJ whole genome shotgun (WGS) entry which is preliminary data.</text>
</comment>
<gene>
    <name evidence="1" type="ORF">BSK56_19330</name>
</gene>